<dbReference type="EMBL" id="BT143253">
    <property type="protein sequence ID" value="AFK43047.1"/>
    <property type="molecule type" value="mRNA"/>
</dbReference>
<evidence type="ECO:0000313" key="1">
    <source>
        <dbReference type="EMBL" id="AFK43047.1"/>
    </source>
</evidence>
<reference evidence="1" key="1">
    <citation type="submission" date="2012-05" db="EMBL/GenBank/DDBJ databases">
        <authorList>
            <person name="Krishnakumar V."/>
            <person name="Cheung F."/>
            <person name="Xiao Y."/>
            <person name="Chan A."/>
            <person name="Moskal W.A."/>
            <person name="Town C.D."/>
        </authorList>
    </citation>
    <scope>NUCLEOTIDE SEQUENCE</scope>
</reference>
<accession>I3SS05</accession>
<sequence length="52" mass="5622">MLEMSSFWWSFGILGDGSWISEPLLVWDSAILASEIDGVGKGRSEADDEGAC</sequence>
<dbReference type="AlphaFoldDB" id="I3SS05"/>
<name>I3SS05_LOTJA</name>
<protein>
    <submittedName>
        <fullName evidence="1">Uncharacterized protein</fullName>
    </submittedName>
</protein>
<proteinExistence type="evidence at transcript level"/>
<organism evidence="1">
    <name type="scientific">Lotus japonicus</name>
    <name type="common">Lotus corniculatus var. japonicus</name>
    <dbReference type="NCBI Taxonomy" id="34305"/>
    <lineage>
        <taxon>Eukaryota</taxon>
        <taxon>Viridiplantae</taxon>
        <taxon>Streptophyta</taxon>
        <taxon>Embryophyta</taxon>
        <taxon>Tracheophyta</taxon>
        <taxon>Spermatophyta</taxon>
        <taxon>Magnoliopsida</taxon>
        <taxon>eudicotyledons</taxon>
        <taxon>Gunneridae</taxon>
        <taxon>Pentapetalae</taxon>
        <taxon>rosids</taxon>
        <taxon>fabids</taxon>
        <taxon>Fabales</taxon>
        <taxon>Fabaceae</taxon>
        <taxon>Papilionoideae</taxon>
        <taxon>50 kb inversion clade</taxon>
        <taxon>NPAAA clade</taxon>
        <taxon>Hologalegina</taxon>
        <taxon>robinioid clade</taxon>
        <taxon>Loteae</taxon>
        <taxon>Lotus</taxon>
    </lineage>
</organism>